<evidence type="ECO:0000313" key="2">
    <source>
        <dbReference type="EMBL" id="QDZ20781.1"/>
    </source>
</evidence>
<accession>A0A5B8MKJ0</accession>
<evidence type="ECO:0000256" key="1">
    <source>
        <dbReference type="SAM" id="MobiDB-lite"/>
    </source>
</evidence>
<keyword evidence="3" id="KW-1185">Reference proteome</keyword>
<evidence type="ECO:0000313" key="3">
    <source>
        <dbReference type="Proteomes" id="UP000316726"/>
    </source>
</evidence>
<dbReference type="Proteomes" id="UP000316726">
    <property type="component" value="Chromosome 4"/>
</dbReference>
<dbReference type="AlphaFoldDB" id="A0A5B8MKJ0"/>
<proteinExistence type="predicted"/>
<feature type="region of interest" description="Disordered" evidence="1">
    <location>
        <begin position="398"/>
        <end position="431"/>
    </location>
</feature>
<sequence>MEGGEGVSRDGERPYWTTMEGGMEAYHEFLRAHLAAELGGDDGEDDGGQSFWSGVRAFFKRTKYKRRKGRGKADLLELNPEIIRSLEGHFQFLKTLSRTSGGASLSPEQVQAMQASFEERLAVADAFPSPPTSAHRLNYLLENGREMPSRASESERGGKASGRRRWEHCDCSFQALPEGALRLKSPLRCPRGALGRDLCQEGGARARSSPFVILEDYITGGKAPSPGVQILRSPGGGEQSPGGLSPCSLDEDNPLLSPEGRGLRSFWQRPGVAKTAQSPKYFSPMLSSAASGDSPASSFTSPQSFPYAPLHYTQSVAASSSSSEAGSCTKSRQEEPSPEQQSSSRDSLTTNFACSGISYRRLETPYVSQLESALGSSTKAALVHKFVLCSSGGPAMSQGKSFSGGDSEAGAMTAEDTKENKTAAVTKRSPDSVLEEWDSPALLVNLETTTSDADKGKSADEPLLETPVPEFDEAMRKFSESYFSHKNQVLLTLLKQSDCPSLGLDGGTVLFATPKAPAAGLPRPTTNGEWMEEFRPAAMTVGEFAGLSTTPRRERVVDEGLPVSIPASGSAQKIL</sequence>
<protein>
    <submittedName>
        <fullName evidence="2">Uncharacterized protein</fullName>
    </submittedName>
</protein>
<feature type="region of interest" description="Disordered" evidence="1">
    <location>
        <begin position="319"/>
        <end position="348"/>
    </location>
</feature>
<reference evidence="2 3" key="1">
    <citation type="submission" date="2018-07" db="EMBL/GenBank/DDBJ databases">
        <title>The complete nuclear genome of the prasinophyte Chloropicon primus (CCMP1205).</title>
        <authorList>
            <person name="Pombert J.-F."/>
            <person name="Otis C."/>
            <person name="Turmel M."/>
            <person name="Lemieux C."/>
        </authorList>
    </citation>
    <scope>NUCLEOTIDE SEQUENCE [LARGE SCALE GENOMIC DNA]</scope>
    <source>
        <strain evidence="2 3">CCMP1205</strain>
    </source>
</reference>
<dbReference type="EMBL" id="CP031037">
    <property type="protein sequence ID" value="QDZ20781.1"/>
    <property type="molecule type" value="Genomic_DNA"/>
</dbReference>
<feature type="region of interest" description="Disordered" evidence="1">
    <location>
        <begin position="224"/>
        <end position="263"/>
    </location>
</feature>
<name>A0A5B8MKJ0_9CHLO</name>
<organism evidence="2 3">
    <name type="scientific">Chloropicon primus</name>
    <dbReference type="NCBI Taxonomy" id="1764295"/>
    <lineage>
        <taxon>Eukaryota</taxon>
        <taxon>Viridiplantae</taxon>
        <taxon>Chlorophyta</taxon>
        <taxon>Chloropicophyceae</taxon>
        <taxon>Chloropicales</taxon>
        <taxon>Chloropicaceae</taxon>
        <taxon>Chloropicon</taxon>
    </lineage>
</organism>
<gene>
    <name evidence="2" type="ORF">A3770_04p32990</name>
</gene>